<accession>A0AAU9GEG1</accession>
<dbReference type="Pfam" id="PF15989">
    <property type="entry name" value="DUF4768"/>
    <property type="match status" value="1"/>
</dbReference>
<keyword evidence="2" id="KW-1185">Reference proteome</keyword>
<dbReference type="EMBL" id="AP029267">
    <property type="protein sequence ID" value="BFG06408.1"/>
    <property type="molecule type" value="Genomic_DNA"/>
</dbReference>
<proteinExistence type="predicted"/>
<organism evidence="1 2">
    <name type="scientific">Drosophila madeirensis</name>
    <name type="common">Fruit fly</name>
    <dbReference type="NCBI Taxonomy" id="30013"/>
    <lineage>
        <taxon>Eukaryota</taxon>
        <taxon>Metazoa</taxon>
        <taxon>Ecdysozoa</taxon>
        <taxon>Arthropoda</taxon>
        <taxon>Hexapoda</taxon>
        <taxon>Insecta</taxon>
        <taxon>Pterygota</taxon>
        <taxon>Neoptera</taxon>
        <taxon>Endopterygota</taxon>
        <taxon>Diptera</taxon>
        <taxon>Brachycera</taxon>
        <taxon>Muscomorpha</taxon>
        <taxon>Ephydroidea</taxon>
        <taxon>Drosophilidae</taxon>
        <taxon>Drosophila</taxon>
        <taxon>Sophophora</taxon>
    </lineage>
</organism>
<dbReference type="Proteomes" id="UP001500889">
    <property type="component" value="Chromosome E"/>
</dbReference>
<protein>
    <recommendedName>
        <fullName evidence="3">Secreted protein</fullName>
    </recommendedName>
</protein>
<dbReference type="AlphaFoldDB" id="A0AAU9GEG1"/>
<evidence type="ECO:0008006" key="3">
    <source>
        <dbReference type="Google" id="ProtNLM"/>
    </source>
</evidence>
<sequence>MLLIRAKILIGAFIVLMPMLTLGRSTSKLNVTLAGDSPVAGNGTQQQANATAATLEASETAAATLEATETSAVHHRRILRKVIDIPVIALDYETTHKPCDMDMRGIRRYIPAFPNQCIWSYNNRYTTEGYYRVYKMYQLEAFFFGQYYERLKRYETEPHNYKEV</sequence>
<evidence type="ECO:0000313" key="2">
    <source>
        <dbReference type="Proteomes" id="UP001500889"/>
    </source>
</evidence>
<reference evidence="1 2" key="1">
    <citation type="submission" date="2024-02" db="EMBL/GenBank/DDBJ databases">
        <title>A chromosome-level genome assembly of Drosophila madeirensis, a fruit fly species endemic to Madeira island.</title>
        <authorList>
            <person name="Tomihara K."/>
            <person name="Llopart A."/>
            <person name="Yamamoto D."/>
        </authorList>
    </citation>
    <scope>NUCLEOTIDE SEQUENCE [LARGE SCALE GENOMIC DNA]</scope>
    <source>
        <strain evidence="1 2">RF1</strain>
    </source>
</reference>
<evidence type="ECO:0000313" key="1">
    <source>
        <dbReference type="EMBL" id="BFG06408.1"/>
    </source>
</evidence>
<dbReference type="InterPro" id="IPR031931">
    <property type="entry name" value="DUF4768"/>
</dbReference>
<gene>
    <name evidence="1" type="ORF">DMAD_04923</name>
</gene>
<name>A0AAU9GEG1_DROMD</name>